<organism evidence="2 3">
    <name type="scientific">Clostridium cibarium</name>
    <dbReference type="NCBI Taxonomy" id="2762247"/>
    <lineage>
        <taxon>Bacteria</taxon>
        <taxon>Bacillati</taxon>
        <taxon>Bacillota</taxon>
        <taxon>Clostridia</taxon>
        <taxon>Eubacteriales</taxon>
        <taxon>Clostridiaceae</taxon>
        <taxon>Clostridium</taxon>
    </lineage>
</organism>
<gene>
    <name evidence="2" type="ORF">H9661_09270</name>
</gene>
<evidence type="ECO:0000313" key="2">
    <source>
        <dbReference type="EMBL" id="MBD7911545.1"/>
    </source>
</evidence>
<accession>A0ABR8PTV6</accession>
<protein>
    <submittedName>
        <fullName evidence="2">Uncharacterized protein</fullName>
    </submittedName>
</protein>
<keyword evidence="1" id="KW-0175">Coiled coil</keyword>
<evidence type="ECO:0000256" key="1">
    <source>
        <dbReference type="SAM" id="Coils"/>
    </source>
</evidence>
<name>A0ABR8PTV6_9CLOT</name>
<sequence>MAKYTEDDYCDIYKKKICDNCGKCLEMDGVDIRAINIEDIAKTVEENKVLEEEYINELEAQKDALDEEVDTTDDSFYDDYDKLKDAYKDFAKENDLGEEYEDAFDHIDYSTEEELFEDGNLEEMTEEVFPGVRKLKKDI</sequence>
<dbReference type="RefSeq" id="WP_143315190.1">
    <property type="nucleotide sequence ID" value="NZ_JACSRA010000012.1"/>
</dbReference>
<feature type="coiled-coil region" evidence="1">
    <location>
        <begin position="41"/>
        <end position="75"/>
    </location>
</feature>
<evidence type="ECO:0000313" key="3">
    <source>
        <dbReference type="Proteomes" id="UP000627781"/>
    </source>
</evidence>
<dbReference type="EMBL" id="JACSRA010000012">
    <property type="protein sequence ID" value="MBD7911545.1"/>
    <property type="molecule type" value="Genomic_DNA"/>
</dbReference>
<keyword evidence="3" id="KW-1185">Reference proteome</keyword>
<reference evidence="2 3" key="1">
    <citation type="submission" date="2020-08" db="EMBL/GenBank/DDBJ databases">
        <title>A Genomic Blueprint of the Chicken Gut Microbiome.</title>
        <authorList>
            <person name="Gilroy R."/>
            <person name="Ravi A."/>
            <person name="Getino M."/>
            <person name="Pursley I."/>
            <person name="Horton D.L."/>
            <person name="Alikhan N.-F."/>
            <person name="Baker D."/>
            <person name="Gharbi K."/>
            <person name="Hall N."/>
            <person name="Watson M."/>
            <person name="Adriaenssens E.M."/>
            <person name="Foster-Nyarko E."/>
            <person name="Jarju S."/>
            <person name="Secka A."/>
            <person name="Antonio M."/>
            <person name="Oren A."/>
            <person name="Chaudhuri R."/>
            <person name="La Ragione R.M."/>
            <person name="Hildebrand F."/>
            <person name="Pallen M.J."/>
        </authorList>
    </citation>
    <scope>NUCLEOTIDE SEQUENCE [LARGE SCALE GENOMIC DNA]</scope>
    <source>
        <strain evidence="2 3">Sa3CVN1</strain>
    </source>
</reference>
<proteinExistence type="predicted"/>
<comment type="caution">
    <text evidence="2">The sequence shown here is derived from an EMBL/GenBank/DDBJ whole genome shotgun (WGS) entry which is preliminary data.</text>
</comment>
<dbReference type="Proteomes" id="UP000627781">
    <property type="component" value="Unassembled WGS sequence"/>
</dbReference>